<protein>
    <submittedName>
        <fullName evidence="3">Peptidase inhibitor 16</fullName>
    </submittedName>
</protein>
<dbReference type="SMART" id="SM00198">
    <property type="entry name" value="SCP"/>
    <property type="match status" value="1"/>
</dbReference>
<feature type="domain" description="SCP" evidence="2">
    <location>
        <begin position="123"/>
        <end position="248"/>
    </location>
</feature>
<feature type="region of interest" description="Disordered" evidence="1">
    <location>
        <begin position="52"/>
        <end position="72"/>
    </location>
</feature>
<dbReference type="PANTHER" id="PTHR10334">
    <property type="entry name" value="CYSTEINE-RICH SECRETORY PROTEIN-RELATED"/>
    <property type="match status" value="1"/>
</dbReference>
<evidence type="ECO:0000256" key="1">
    <source>
        <dbReference type="SAM" id="MobiDB-lite"/>
    </source>
</evidence>
<proteinExistence type="predicted"/>
<evidence type="ECO:0000313" key="3">
    <source>
        <dbReference type="EMBL" id="GFR01726.1"/>
    </source>
</evidence>
<dbReference type="SUPFAM" id="SSF55797">
    <property type="entry name" value="PR-1-like"/>
    <property type="match status" value="1"/>
</dbReference>
<dbReference type="InterPro" id="IPR014044">
    <property type="entry name" value="CAP_dom"/>
</dbReference>
<organism evidence="3 4">
    <name type="scientific">Trichonephila clavata</name>
    <name type="common">Joro spider</name>
    <name type="synonym">Nephila clavata</name>
    <dbReference type="NCBI Taxonomy" id="2740835"/>
    <lineage>
        <taxon>Eukaryota</taxon>
        <taxon>Metazoa</taxon>
        <taxon>Ecdysozoa</taxon>
        <taxon>Arthropoda</taxon>
        <taxon>Chelicerata</taxon>
        <taxon>Arachnida</taxon>
        <taxon>Araneae</taxon>
        <taxon>Araneomorphae</taxon>
        <taxon>Entelegynae</taxon>
        <taxon>Araneoidea</taxon>
        <taxon>Nephilidae</taxon>
        <taxon>Trichonephila</taxon>
    </lineage>
</organism>
<comment type="caution">
    <text evidence="3">The sequence shown here is derived from an EMBL/GenBank/DDBJ whole genome shotgun (WGS) entry which is preliminary data.</text>
</comment>
<keyword evidence="4" id="KW-1185">Reference proteome</keyword>
<dbReference type="EMBL" id="BMAO01015440">
    <property type="protein sequence ID" value="GFR01726.1"/>
    <property type="molecule type" value="Genomic_DNA"/>
</dbReference>
<dbReference type="Pfam" id="PF00188">
    <property type="entry name" value="CAP"/>
    <property type="match status" value="1"/>
</dbReference>
<evidence type="ECO:0000259" key="2">
    <source>
        <dbReference type="SMART" id="SM00198"/>
    </source>
</evidence>
<reference evidence="3" key="1">
    <citation type="submission" date="2020-07" db="EMBL/GenBank/DDBJ databases">
        <title>Multicomponent nature underlies the extraordinary mechanical properties of spider dragline silk.</title>
        <authorList>
            <person name="Kono N."/>
            <person name="Nakamura H."/>
            <person name="Mori M."/>
            <person name="Yoshida Y."/>
            <person name="Ohtoshi R."/>
            <person name="Malay A.D."/>
            <person name="Moran D.A.P."/>
            <person name="Tomita M."/>
            <person name="Numata K."/>
            <person name="Arakawa K."/>
        </authorList>
    </citation>
    <scope>NUCLEOTIDE SEQUENCE</scope>
</reference>
<dbReference type="PRINTS" id="PR00837">
    <property type="entry name" value="V5TPXLIKE"/>
</dbReference>
<sequence length="263" mass="30455">MMWYGYGESIYTLESISSFNRESELGLPFLCHFSIIGTLKISQCSNNLTVGKESEGDFNKKSQNSEYHEERPVHSNRILGSNAIVGDKMLIKSYSSIRNTSKEKGLSHQLSKREYPKRGFTEELKQEILDLHNLYRGNVTPSAANMAFMEWDEELEHLAQMWADYCKFEHGSPPGSRYSRGVYGQNLYEGSEPSGSKATYLWYEEYKYYDMKTQYCKPKEMCGHYVQKIAPLRNFIACTQKQQHTTYVTDNEAFLLSFLSVLY</sequence>
<dbReference type="InterPro" id="IPR001283">
    <property type="entry name" value="CRISP-related"/>
</dbReference>
<gene>
    <name evidence="3" type="primary">Pi16_1</name>
    <name evidence="3" type="ORF">TNCT_128931</name>
</gene>
<dbReference type="Gene3D" id="3.40.33.10">
    <property type="entry name" value="CAP"/>
    <property type="match status" value="1"/>
</dbReference>
<dbReference type="Proteomes" id="UP000887116">
    <property type="component" value="Unassembled WGS sequence"/>
</dbReference>
<dbReference type="OrthoDB" id="6427256at2759"/>
<name>A0A8X6GC41_TRICU</name>
<evidence type="ECO:0000313" key="4">
    <source>
        <dbReference type="Proteomes" id="UP000887116"/>
    </source>
</evidence>
<dbReference type="AlphaFoldDB" id="A0A8X6GC41"/>
<accession>A0A8X6GC41</accession>
<dbReference type="InterPro" id="IPR035940">
    <property type="entry name" value="CAP_sf"/>
</dbReference>